<gene>
    <name evidence="3" type="ORF">BDZ94DRAFT_1204078</name>
</gene>
<dbReference type="OrthoDB" id="508139at2759"/>
<dbReference type="InterPro" id="IPR002110">
    <property type="entry name" value="Ankyrin_rpt"/>
</dbReference>
<evidence type="ECO:0000259" key="2">
    <source>
        <dbReference type="PROSITE" id="PS51186"/>
    </source>
</evidence>
<dbReference type="PROSITE" id="PS51186">
    <property type="entry name" value="GNAT"/>
    <property type="match status" value="1"/>
</dbReference>
<dbReference type="Pfam" id="PF13508">
    <property type="entry name" value="Acetyltransf_7"/>
    <property type="match status" value="1"/>
</dbReference>
<evidence type="ECO:0000313" key="4">
    <source>
        <dbReference type="Proteomes" id="UP000807353"/>
    </source>
</evidence>
<dbReference type="InterPro" id="IPR000182">
    <property type="entry name" value="GNAT_dom"/>
</dbReference>
<dbReference type="AlphaFoldDB" id="A0A9P5XS99"/>
<keyword evidence="4" id="KW-1185">Reference proteome</keyword>
<evidence type="ECO:0000256" key="1">
    <source>
        <dbReference type="PROSITE-ProRule" id="PRU00023"/>
    </source>
</evidence>
<protein>
    <submittedName>
        <fullName evidence="3">Ankyrin repeat family protein</fullName>
    </submittedName>
</protein>
<dbReference type="InterPro" id="IPR016181">
    <property type="entry name" value="Acyl_CoA_acyltransferase"/>
</dbReference>
<organism evidence="3 4">
    <name type="scientific">Collybia nuda</name>
    <dbReference type="NCBI Taxonomy" id="64659"/>
    <lineage>
        <taxon>Eukaryota</taxon>
        <taxon>Fungi</taxon>
        <taxon>Dikarya</taxon>
        <taxon>Basidiomycota</taxon>
        <taxon>Agaricomycotina</taxon>
        <taxon>Agaricomycetes</taxon>
        <taxon>Agaricomycetidae</taxon>
        <taxon>Agaricales</taxon>
        <taxon>Tricholomatineae</taxon>
        <taxon>Clitocybaceae</taxon>
        <taxon>Collybia</taxon>
    </lineage>
</organism>
<comment type="caution">
    <text evidence="3">The sequence shown here is derived from an EMBL/GenBank/DDBJ whole genome shotgun (WGS) entry which is preliminary data.</text>
</comment>
<proteinExistence type="predicted"/>
<feature type="domain" description="N-acetyltransferase" evidence="2">
    <location>
        <begin position="49"/>
        <end position="201"/>
    </location>
</feature>
<dbReference type="Proteomes" id="UP000807353">
    <property type="component" value="Unassembled WGS sequence"/>
</dbReference>
<sequence length="549" mass="61134">MSTLAPLLPGLVAETTNIPDDEIPGTLETVIMEAIHPELGGVAKVTAVKVFRSRCINDFLGIMDGHSDELHMFSVSLFNKHIQPQSWLLDGGRRSGTGCWGDEMNRGDIVYILSLEVQPSHRRQGLGTWVLQKLLSSSNVKYDDIVYCWPTAERSALTPEARKVDVNGQLAFYQKNGFRRVGKTDFIGYSPKPSHKSRLVPESSDATPISGDSALEGQVELLPLHKSIVELNTPEIEGIIQTSYDTDPSSIHRVDAYGFTPVHLALADLNIHALRKLIALGVTEDLRNSDNTKCLTPLEMLLETMRSNREFSETVLGSWNGYGKPELLAEFCVKRALGEIEDTVPEATFESKRKWGCTCGACFGGYMSPRMCYRLKHQGALIMDMMEQNMYMFKRGKPLEDMDGLFDISTDYLPWGLRSSMYKTFYKGYQTLFATIYAISGSVNTPATVTSLASLVAGNPDVSCYLSKGGRYEYALDAVTSVAREQSCLGDGTFDEMYEDEAEVGTEFTGLLKCANDLEFELVRRLIGLDPEERWGPYYDMDDDDSDVD</sequence>
<dbReference type="GO" id="GO:0016747">
    <property type="term" value="F:acyltransferase activity, transferring groups other than amino-acyl groups"/>
    <property type="evidence" value="ECO:0007669"/>
    <property type="project" value="InterPro"/>
</dbReference>
<dbReference type="PROSITE" id="PS50088">
    <property type="entry name" value="ANK_REPEAT"/>
    <property type="match status" value="1"/>
</dbReference>
<accession>A0A9P5XS99</accession>
<dbReference type="SUPFAM" id="SSF55729">
    <property type="entry name" value="Acyl-CoA N-acyltransferases (Nat)"/>
    <property type="match status" value="1"/>
</dbReference>
<dbReference type="Gene3D" id="3.40.630.30">
    <property type="match status" value="1"/>
</dbReference>
<evidence type="ECO:0000313" key="3">
    <source>
        <dbReference type="EMBL" id="KAF9456663.1"/>
    </source>
</evidence>
<reference evidence="3" key="1">
    <citation type="submission" date="2020-11" db="EMBL/GenBank/DDBJ databases">
        <authorList>
            <consortium name="DOE Joint Genome Institute"/>
            <person name="Ahrendt S."/>
            <person name="Riley R."/>
            <person name="Andreopoulos W."/>
            <person name="Labutti K."/>
            <person name="Pangilinan J."/>
            <person name="Ruiz-Duenas F.J."/>
            <person name="Barrasa J.M."/>
            <person name="Sanchez-Garcia M."/>
            <person name="Camarero S."/>
            <person name="Miyauchi S."/>
            <person name="Serrano A."/>
            <person name="Linde D."/>
            <person name="Babiker R."/>
            <person name="Drula E."/>
            <person name="Ayuso-Fernandez I."/>
            <person name="Pacheco R."/>
            <person name="Padilla G."/>
            <person name="Ferreira P."/>
            <person name="Barriuso J."/>
            <person name="Kellner H."/>
            <person name="Castanera R."/>
            <person name="Alfaro M."/>
            <person name="Ramirez L."/>
            <person name="Pisabarro A.G."/>
            <person name="Kuo A."/>
            <person name="Tritt A."/>
            <person name="Lipzen A."/>
            <person name="He G."/>
            <person name="Yan M."/>
            <person name="Ng V."/>
            <person name="Cullen D."/>
            <person name="Martin F."/>
            <person name="Rosso M.-N."/>
            <person name="Henrissat B."/>
            <person name="Hibbett D."/>
            <person name="Martinez A.T."/>
            <person name="Grigoriev I.V."/>
        </authorList>
    </citation>
    <scope>NUCLEOTIDE SEQUENCE</scope>
    <source>
        <strain evidence="3">CBS 247.69</strain>
    </source>
</reference>
<name>A0A9P5XS99_9AGAR</name>
<keyword evidence="1" id="KW-0040">ANK repeat</keyword>
<dbReference type="EMBL" id="MU150410">
    <property type="protein sequence ID" value="KAF9456663.1"/>
    <property type="molecule type" value="Genomic_DNA"/>
</dbReference>
<dbReference type="CDD" id="cd04301">
    <property type="entry name" value="NAT_SF"/>
    <property type="match status" value="1"/>
</dbReference>
<feature type="repeat" description="ANK" evidence="1">
    <location>
        <begin position="257"/>
        <end position="289"/>
    </location>
</feature>